<dbReference type="EC" id="2.7.13.3" evidence="3"/>
<evidence type="ECO:0000256" key="14">
    <source>
        <dbReference type="SAM" id="Phobius"/>
    </source>
</evidence>
<dbReference type="InterPro" id="IPR035965">
    <property type="entry name" value="PAS-like_dom_sf"/>
</dbReference>
<dbReference type="CDD" id="cd00130">
    <property type="entry name" value="PAS"/>
    <property type="match status" value="3"/>
</dbReference>
<sequence>MSNITNFIKKNYIIALITLFIIIISLLAGISSFKEAKRVYHDYDVLLQSQAEIAETKFINTVNRLKSDLSFFASVPPIQGIIRASHNNDQDPQENSTTALWVKRLNIIFQGYIKSHPNITQVRYIEFANQGLELVRIDQWANSIEVISKDKLIPTRHKTFFKETIKLKQGKFFVSDITQTKVNASTEPSTIPTFIVSTPVYDNNDNLFGLLAITYNANNLFKNLKKTRLNFYQLYLIKESGEYLINPELILHSTDNLAKKTNWNEDFKVVSKTNILEKDLSEVKKYNQQHFLVKDKSISLYEETSNQLFLKLIFPKAIITSIIVKDFLNSIFTMLVVTITLCGLFYLYRFAVHERQRVKVEQARLAAIVESSEDAIISCTLDGTVTNWNNSAATMFKIPSNVAIGQHINDLIVPNTRQHEETHILNQISQGNSISQFNTQRLCKDGNLLDVSVSVSPVKNQKNEIIGVAKIVRDISQQVATENKIRTLNASLEKQVAERTAEIRHYLNLQSAILKQAPVAIIITNPKGVITLFNPAAEKMLGYHPDEIINKCTPLKFIQMSDIAQVAQSLSKQLNKAVGISFETLVLEAKYSLHHNEWHYINKYQSPFPVYQEITPLLDTSSNTTGYLFIASDMTQQVANRKKLESIRDQLVKASEVAQLGIWTWNIETNELDWNPLMFKMYGISPPASGSKLHLKTWLKFLHPDDKENAYSNVLNTLKENEAFEFFFRIIRQDGSIRHIKSSATIERDDVYKVKTVLGINLDITEQLEKELQLREAKANAEKANIAKSEFVANMSHEIRTPMNAILGMIELLKLTQLSHKQLDYVKRTESAANVLLGILNDILDFSKIEARKLSLDLQPCNLEHLLNNIGTIASINIRDKNVEILFDIEPDIPMVILADELRLQQVLINLISNAIKFTHQGEVIISIKRSSSDYGQLLFSVIDSGIGIPLDKLETIFEDFCQAETSTTRRFGGTGLGLAICKRLIHLMGGILSVESEIDKGSKFSFTIPYPLDDSHSFMSVKEFYKKSHTLQNIKILIASNNSQAICFLKKAADILNWKTGSANTIDQLMAKLQSRGDEYKCLLIDTSLFETYKIDAISSLQESLLPKNIPIVMMMTSYQAQHFTQKLENIAIINKPVTPSSLLSTVSHAVKPDKPQLSPIKAEKNESLRGLSILLVEDNPTNQLVAKKLLTSAGANVTVASDGIIAVNTLENNKLPFDVVLMDIQMPNMDGYTATNIIRTKLQQCKTLPIIAMTANAMETDKKKALNAGMNNHIGKPFKLKQVITVILHEVQKCQNNKSTTHNSLAYTT</sequence>
<dbReference type="PROSITE" id="PS50109">
    <property type="entry name" value="HIS_KIN"/>
    <property type="match status" value="1"/>
</dbReference>
<reference evidence="19 20" key="1">
    <citation type="submission" date="2021-04" db="EMBL/GenBank/DDBJ databases">
        <authorList>
            <person name="Pira H."/>
            <person name="Risdian C."/>
            <person name="Wink J."/>
        </authorList>
    </citation>
    <scope>NUCLEOTIDE SEQUENCE [LARGE SCALE GENOMIC DNA]</scope>
    <source>
        <strain evidence="19 20">WH53</strain>
    </source>
</reference>
<evidence type="ECO:0000256" key="7">
    <source>
        <dbReference type="ARBA" id="ARBA00022692"/>
    </source>
</evidence>
<accession>A0ABS5Z9L8</accession>
<feature type="modified residue" description="4-aspartylphosphate" evidence="13">
    <location>
        <position position="1087"/>
    </location>
</feature>
<evidence type="ECO:0000256" key="9">
    <source>
        <dbReference type="ARBA" id="ARBA00022777"/>
    </source>
</evidence>
<proteinExistence type="predicted"/>
<dbReference type="InterPro" id="IPR005467">
    <property type="entry name" value="His_kinase_dom"/>
</dbReference>
<dbReference type="InterPro" id="IPR001789">
    <property type="entry name" value="Sig_transdc_resp-reg_receiver"/>
</dbReference>
<dbReference type="Pfam" id="PF08447">
    <property type="entry name" value="PAS_3"/>
    <property type="match status" value="1"/>
</dbReference>
<keyword evidence="4" id="KW-1003">Cell membrane</keyword>
<dbReference type="PANTHER" id="PTHR45339:SF3">
    <property type="entry name" value="HISTIDINE KINASE"/>
    <property type="match status" value="1"/>
</dbReference>
<dbReference type="InterPro" id="IPR036097">
    <property type="entry name" value="HisK_dim/P_sf"/>
</dbReference>
<feature type="domain" description="PAC" evidence="18">
    <location>
        <begin position="724"/>
        <end position="776"/>
    </location>
</feature>
<dbReference type="PANTHER" id="PTHR45339">
    <property type="entry name" value="HYBRID SIGNAL TRANSDUCTION HISTIDINE KINASE J"/>
    <property type="match status" value="1"/>
</dbReference>
<dbReference type="InterPro" id="IPR003594">
    <property type="entry name" value="HATPase_dom"/>
</dbReference>
<keyword evidence="8" id="KW-0547">Nucleotide-binding</keyword>
<dbReference type="EMBL" id="JAGSOY010000007">
    <property type="protein sequence ID" value="MBU2710448.1"/>
    <property type="molecule type" value="Genomic_DNA"/>
</dbReference>
<dbReference type="Gene3D" id="1.10.287.130">
    <property type="match status" value="1"/>
</dbReference>
<dbReference type="PRINTS" id="PR00344">
    <property type="entry name" value="BCTRLSENSOR"/>
</dbReference>
<feature type="modified residue" description="4-aspartylphosphate" evidence="13">
    <location>
        <position position="1225"/>
    </location>
</feature>
<dbReference type="Gene3D" id="3.30.450.20">
    <property type="entry name" value="PAS domain"/>
    <property type="match status" value="4"/>
</dbReference>
<evidence type="ECO:0000259" key="18">
    <source>
        <dbReference type="PROSITE" id="PS50113"/>
    </source>
</evidence>
<dbReference type="CDD" id="cd16922">
    <property type="entry name" value="HATPase_EvgS-ArcB-TorS-like"/>
    <property type="match status" value="1"/>
</dbReference>
<evidence type="ECO:0000256" key="3">
    <source>
        <dbReference type="ARBA" id="ARBA00012438"/>
    </source>
</evidence>
<dbReference type="PROSITE" id="PS50112">
    <property type="entry name" value="PAS"/>
    <property type="match status" value="2"/>
</dbReference>
<name>A0ABS5Z9L8_9GAMM</name>
<dbReference type="InterPro" id="IPR036890">
    <property type="entry name" value="HATPase_C_sf"/>
</dbReference>
<evidence type="ECO:0000256" key="5">
    <source>
        <dbReference type="ARBA" id="ARBA00022553"/>
    </source>
</evidence>
<dbReference type="SUPFAM" id="SSF52172">
    <property type="entry name" value="CheY-like"/>
    <property type="match status" value="2"/>
</dbReference>
<evidence type="ECO:0000256" key="10">
    <source>
        <dbReference type="ARBA" id="ARBA00022840"/>
    </source>
</evidence>
<dbReference type="SMART" id="SM00388">
    <property type="entry name" value="HisKA"/>
    <property type="match status" value="1"/>
</dbReference>
<keyword evidence="20" id="KW-1185">Reference proteome</keyword>
<feature type="domain" description="Response regulatory" evidence="16">
    <location>
        <begin position="1036"/>
        <end position="1152"/>
    </location>
</feature>
<comment type="subcellular location">
    <subcellularLocation>
        <location evidence="2">Cell membrane</location>
        <topology evidence="2">Multi-pass membrane protein</topology>
    </subcellularLocation>
</comment>
<keyword evidence="11 14" id="KW-1133">Transmembrane helix</keyword>
<dbReference type="Proteomes" id="UP000690515">
    <property type="component" value="Unassembled WGS sequence"/>
</dbReference>
<evidence type="ECO:0000259" key="16">
    <source>
        <dbReference type="PROSITE" id="PS50110"/>
    </source>
</evidence>
<evidence type="ECO:0000256" key="4">
    <source>
        <dbReference type="ARBA" id="ARBA00022475"/>
    </source>
</evidence>
<feature type="domain" description="PAC" evidence="18">
    <location>
        <begin position="594"/>
        <end position="646"/>
    </location>
</feature>
<dbReference type="Pfam" id="PF21623">
    <property type="entry name" value="HK_sensor_dom_bact"/>
    <property type="match status" value="1"/>
</dbReference>
<dbReference type="NCBIfam" id="TIGR00229">
    <property type="entry name" value="sensory_box"/>
    <property type="match status" value="3"/>
</dbReference>
<dbReference type="PROSITE" id="PS50110">
    <property type="entry name" value="RESPONSE_REGULATORY"/>
    <property type="match status" value="2"/>
</dbReference>
<evidence type="ECO:0000256" key="12">
    <source>
        <dbReference type="ARBA" id="ARBA00023012"/>
    </source>
</evidence>
<dbReference type="InterPro" id="IPR001610">
    <property type="entry name" value="PAC"/>
</dbReference>
<feature type="transmembrane region" description="Helical" evidence="14">
    <location>
        <begin position="327"/>
        <end position="348"/>
    </location>
</feature>
<dbReference type="Gene3D" id="3.30.565.10">
    <property type="entry name" value="Histidine kinase-like ATPase, C-terminal domain"/>
    <property type="match status" value="1"/>
</dbReference>
<feature type="domain" description="PAC" evidence="18">
    <location>
        <begin position="433"/>
        <end position="487"/>
    </location>
</feature>
<dbReference type="Pfam" id="PF00072">
    <property type="entry name" value="Response_reg"/>
    <property type="match status" value="1"/>
</dbReference>
<keyword evidence="12" id="KW-0902">Two-component regulatory system</keyword>
<evidence type="ECO:0000313" key="20">
    <source>
        <dbReference type="Proteomes" id="UP000690515"/>
    </source>
</evidence>
<evidence type="ECO:0000256" key="8">
    <source>
        <dbReference type="ARBA" id="ARBA00022741"/>
    </source>
</evidence>
<dbReference type="SMART" id="SM00387">
    <property type="entry name" value="HATPase_c"/>
    <property type="match status" value="1"/>
</dbReference>
<keyword evidence="7 14" id="KW-0812">Transmembrane</keyword>
<keyword evidence="6" id="KW-0808">Transferase</keyword>
<dbReference type="InterPro" id="IPR013767">
    <property type="entry name" value="PAS_fold"/>
</dbReference>
<dbReference type="SMART" id="SM00091">
    <property type="entry name" value="PAS"/>
    <property type="match status" value="3"/>
</dbReference>
<dbReference type="SUPFAM" id="SSF55785">
    <property type="entry name" value="PYP-like sensor domain (PAS domain)"/>
    <property type="match status" value="3"/>
</dbReference>
<dbReference type="SUPFAM" id="SSF47384">
    <property type="entry name" value="Homodimeric domain of signal transducing histidine kinase"/>
    <property type="match status" value="1"/>
</dbReference>
<dbReference type="Gene3D" id="3.40.50.2300">
    <property type="match status" value="2"/>
</dbReference>
<evidence type="ECO:0000256" key="6">
    <source>
        <dbReference type="ARBA" id="ARBA00022679"/>
    </source>
</evidence>
<dbReference type="SUPFAM" id="SSF55874">
    <property type="entry name" value="ATPase domain of HSP90 chaperone/DNA topoisomerase II/histidine kinase"/>
    <property type="match status" value="1"/>
</dbReference>
<comment type="caution">
    <text evidence="19">The sequence shown here is derived from an EMBL/GenBank/DDBJ whole genome shotgun (WGS) entry which is preliminary data.</text>
</comment>
<dbReference type="InterPro" id="IPR048760">
    <property type="entry name" value="VP0354-like_sensor_dom"/>
</dbReference>
<keyword evidence="5 13" id="KW-0597">Phosphoprotein</keyword>
<organism evidence="19 20">
    <name type="scientific">Zooshikella harenae</name>
    <dbReference type="NCBI Taxonomy" id="2827238"/>
    <lineage>
        <taxon>Bacteria</taxon>
        <taxon>Pseudomonadati</taxon>
        <taxon>Pseudomonadota</taxon>
        <taxon>Gammaproteobacteria</taxon>
        <taxon>Oceanospirillales</taxon>
        <taxon>Zooshikellaceae</taxon>
        <taxon>Zooshikella</taxon>
    </lineage>
</organism>
<evidence type="ECO:0000256" key="1">
    <source>
        <dbReference type="ARBA" id="ARBA00000085"/>
    </source>
</evidence>
<keyword evidence="14" id="KW-0472">Membrane</keyword>
<dbReference type="PROSITE" id="PS50113">
    <property type="entry name" value="PAC"/>
    <property type="match status" value="3"/>
</dbReference>
<dbReference type="Gene3D" id="2.10.70.100">
    <property type="match status" value="1"/>
</dbReference>
<comment type="catalytic activity">
    <reaction evidence="1">
        <text>ATP + protein L-histidine = ADP + protein N-phospho-L-histidine.</text>
        <dbReference type="EC" id="2.7.13.3"/>
    </reaction>
</comment>
<feature type="domain" description="Histidine kinase" evidence="15">
    <location>
        <begin position="794"/>
        <end position="1013"/>
    </location>
</feature>
<feature type="transmembrane region" description="Helical" evidence="14">
    <location>
        <begin position="12"/>
        <end position="30"/>
    </location>
</feature>
<evidence type="ECO:0000256" key="11">
    <source>
        <dbReference type="ARBA" id="ARBA00022989"/>
    </source>
</evidence>
<gene>
    <name evidence="19" type="ORF">KCG35_05210</name>
</gene>
<dbReference type="InterPro" id="IPR000700">
    <property type="entry name" value="PAS-assoc_C"/>
</dbReference>
<keyword evidence="9" id="KW-0418">Kinase</keyword>
<evidence type="ECO:0000259" key="15">
    <source>
        <dbReference type="PROSITE" id="PS50109"/>
    </source>
</evidence>
<feature type="domain" description="Response regulatory" evidence="16">
    <location>
        <begin position="1174"/>
        <end position="1293"/>
    </location>
</feature>
<dbReference type="Pfam" id="PF02518">
    <property type="entry name" value="HATPase_c"/>
    <property type="match status" value="1"/>
</dbReference>
<feature type="domain" description="PAS" evidence="17">
    <location>
        <begin position="513"/>
        <end position="577"/>
    </location>
</feature>
<feature type="domain" description="PAS" evidence="17">
    <location>
        <begin position="361"/>
        <end position="432"/>
    </location>
</feature>
<dbReference type="SUPFAM" id="SSF103190">
    <property type="entry name" value="Sensory domain-like"/>
    <property type="match status" value="1"/>
</dbReference>
<dbReference type="Pfam" id="PF00512">
    <property type="entry name" value="HisKA"/>
    <property type="match status" value="1"/>
</dbReference>
<evidence type="ECO:0000313" key="19">
    <source>
        <dbReference type="EMBL" id="MBU2710448.1"/>
    </source>
</evidence>
<evidence type="ECO:0000259" key="17">
    <source>
        <dbReference type="PROSITE" id="PS50112"/>
    </source>
</evidence>
<dbReference type="SMART" id="SM00086">
    <property type="entry name" value="PAC"/>
    <property type="match status" value="3"/>
</dbReference>
<dbReference type="InterPro" id="IPR013655">
    <property type="entry name" value="PAS_fold_3"/>
</dbReference>
<dbReference type="CDD" id="cd00082">
    <property type="entry name" value="HisKA"/>
    <property type="match status" value="1"/>
</dbReference>
<keyword evidence="10" id="KW-0067">ATP-binding</keyword>
<dbReference type="InterPro" id="IPR029151">
    <property type="entry name" value="Sensor-like_sf"/>
</dbReference>
<dbReference type="InterPro" id="IPR004358">
    <property type="entry name" value="Sig_transdc_His_kin-like_C"/>
</dbReference>
<dbReference type="InterPro" id="IPR003661">
    <property type="entry name" value="HisK_dim/P_dom"/>
</dbReference>
<dbReference type="SMART" id="SM00448">
    <property type="entry name" value="REC"/>
    <property type="match status" value="1"/>
</dbReference>
<dbReference type="InterPro" id="IPR000014">
    <property type="entry name" value="PAS"/>
</dbReference>
<evidence type="ECO:0000256" key="2">
    <source>
        <dbReference type="ARBA" id="ARBA00004651"/>
    </source>
</evidence>
<dbReference type="Pfam" id="PF00989">
    <property type="entry name" value="PAS"/>
    <property type="match status" value="2"/>
</dbReference>
<dbReference type="CDD" id="cd17546">
    <property type="entry name" value="REC_hyHK_CKI1_RcsC-like"/>
    <property type="match status" value="1"/>
</dbReference>
<protein>
    <recommendedName>
        <fullName evidence="3">histidine kinase</fullName>
        <ecNumber evidence="3">2.7.13.3</ecNumber>
    </recommendedName>
</protein>
<dbReference type="RefSeq" id="WP_215818611.1">
    <property type="nucleotide sequence ID" value="NZ_JAGSOY010000007.1"/>
</dbReference>
<evidence type="ECO:0000256" key="13">
    <source>
        <dbReference type="PROSITE-ProRule" id="PRU00169"/>
    </source>
</evidence>
<dbReference type="InterPro" id="IPR011006">
    <property type="entry name" value="CheY-like_superfamily"/>
</dbReference>